<gene>
    <name evidence="3" type="primary">spoVAE</name>
    <name evidence="2" type="ORF">L0P79_00150</name>
    <name evidence="3" type="ORF">NE579_03430</name>
</gene>
<accession>A0AAW5JQ33</accession>
<dbReference type="PANTHER" id="PTHR38450:SF2">
    <property type="entry name" value="STAGE V SPORULATION PROTEIN AEB"/>
    <property type="match status" value="1"/>
</dbReference>
<keyword evidence="1" id="KW-0472">Membrane</keyword>
<evidence type="ECO:0000313" key="5">
    <source>
        <dbReference type="Proteomes" id="UP001204562"/>
    </source>
</evidence>
<evidence type="ECO:0000256" key="1">
    <source>
        <dbReference type="SAM" id="Phobius"/>
    </source>
</evidence>
<dbReference type="Pfam" id="PF03862">
    <property type="entry name" value="SpoVAC_SpoVAEB"/>
    <property type="match status" value="1"/>
</dbReference>
<reference evidence="3" key="2">
    <citation type="submission" date="2022-06" db="EMBL/GenBank/DDBJ databases">
        <title>Isolation of gut microbiota from human fecal samples.</title>
        <authorList>
            <person name="Pamer E.G."/>
            <person name="Barat B."/>
            <person name="Waligurski E."/>
            <person name="Medina S."/>
            <person name="Paddock L."/>
            <person name="Mostad J."/>
        </authorList>
    </citation>
    <scope>NUCLEOTIDE SEQUENCE</scope>
    <source>
        <strain evidence="3">DFI.9.91</strain>
    </source>
</reference>
<dbReference type="Proteomes" id="UP001204562">
    <property type="component" value="Unassembled WGS sequence"/>
</dbReference>
<dbReference type="InterPro" id="IPR005562">
    <property type="entry name" value="SpoVA"/>
</dbReference>
<reference evidence="2 4" key="1">
    <citation type="submission" date="2022-01" db="EMBL/GenBank/DDBJ databases">
        <title>Collection of gut derived symbiotic bacterial strains cultured from healthy donors.</title>
        <authorList>
            <person name="Lin H."/>
            <person name="Kohout C."/>
            <person name="Waligurski E."/>
            <person name="Pamer E.G."/>
        </authorList>
    </citation>
    <scope>NUCLEOTIDE SEQUENCE [LARGE SCALE GENOMIC DNA]</scope>
    <source>
        <strain evidence="2 4">DFI.3.7</strain>
    </source>
</reference>
<evidence type="ECO:0000313" key="2">
    <source>
        <dbReference type="EMBL" id="MCG4525487.1"/>
    </source>
</evidence>
<sequence>MDVFLEYLRAFVCGGILCAIGQILIDRTPLTPAKILVLYVVSGVVLGGLGLYKYVVEWGGAGATVPLTGFGYLLAKGVAQAVAENGFLGAFTGGITAAAGGIAAAIFFGYLVALIFKPRPKG</sequence>
<feature type="transmembrane region" description="Helical" evidence="1">
    <location>
        <begin position="31"/>
        <end position="51"/>
    </location>
</feature>
<feature type="transmembrane region" description="Helical" evidence="1">
    <location>
        <begin position="87"/>
        <end position="116"/>
    </location>
</feature>
<name>A0AAW5JQ33_9FIRM</name>
<organism evidence="3 5">
    <name type="scientific">Intestinimonas massiliensis</name>
    <name type="common">ex Afouda et al. 2020</name>
    <dbReference type="NCBI Taxonomy" id="1673721"/>
    <lineage>
        <taxon>Bacteria</taxon>
        <taxon>Bacillati</taxon>
        <taxon>Bacillota</taxon>
        <taxon>Clostridia</taxon>
        <taxon>Eubacteriales</taxon>
        <taxon>Intestinimonas</taxon>
    </lineage>
</organism>
<dbReference type="Proteomes" id="UP001200313">
    <property type="component" value="Unassembled WGS sequence"/>
</dbReference>
<protein>
    <submittedName>
        <fullName evidence="3">Stage V sporulation protein AE</fullName>
    </submittedName>
</protein>
<keyword evidence="4" id="KW-1185">Reference proteome</keyword>
<dbReference type="EMBL" id="JAKNJB010000001">
    <property type="protein sequence ID" value="MCG4525487.1"/>
    <property type="molecule type" value="Genomic_DNA"/>
</dbReference>
<feature type="transmembrane region" description="Helical" evidence="1">
    <location>
        <begin position="58"/>
        <end position="75"/>
    </location>
</feature>
<proteinExistence type="predicted"/>
<dbReference type="PANTHER" id="PTHR38450">
    <property type="entry name" value="STAGE V SPORULATION PROTEIN AC-RELATED"/>
    <property type="match status" value="1"/>
</dbReference>
<keyword evidence="1" id="KW-1133">Transmembrane helix</keyword>
<feature type="transmembrane region" description="Helical" evidence="1">
    <location>
        <begin position="7"/>
        <end position="25"/>
    </location>
</feature>
<keyword evidence="1" id="KW-0812">Transmembrane</keyword>
<comment type="caution">
    <text evidence="3">The sequence shown here is derived from an EMBL/GenBank/DDBJ whole genome shotgun (WGS) entry which is preliminary data.</text>
</comment>
<dbReference type="AlphaFoldDB" id="A0AAW5JQ33"/>
<dbReference type="InterPro" id="IPR014204">
    <property type="entry name" value="Spore_V_AE"/>
</dbReference>
<evidence type="ECO:0000313" key="3">
    <source>
        <dbReference type="EMBL" id="MCQ4769519.1"/>
    </source>
</evidence>
<dbReference type="RefSeq" id="WP_094762402.1">
    <property type="nucleotide sequence ID" value="NZ_JAKNJB010000001.1"/>
</dbReference>
<evidence type="ECO:0000313" key="4">
    <source>
        <dbReference type="Proteomes" id="UP001200313"/>
    </source>
</evidence>
<dbReference type="NCBIfam" id="TIGR02839">
    <property type="entry name" value="spore_V_AE"/>
    <property type="match status" value="1"/>
</dbReference>
<dbReference type="EMBL" id="JANFYS010000004">
    <property type="protein sequence ID" value="MCQ4769519.1"/>
    <property type="molecule type" value="Genomic_DNA"/>
</dbReference>